<evidence type="ECO:0000256" key="3">
    <source>
        <dbReference type="ARBA" id="ARBA00022763"/>
    </source>
</evidence>
<dbReference type="Gene3D" id="3.20.20.150">
    <property type="entry name" value="Divalent-metal-dependent TIM barrel enzymes"/>
    <property type="match status" value="1"/>
</dbReference>
<reference evidence="7 8" key="1">
    <citation type="submission" date="2021-06" db="EMBL/GenBank/DDBJ databases">
        <title>Bacillus sp. RD4P76, an endophyte from a halophyte.</title>
        <authorList>
            <person name="Sun J.-Q."/>
        </authorList>
    </citation>
    <scope>NUCLEOTIDE SEQUENCE [LARGE SCALE GENOMIC DNA]</scope>
    <source>
        <strain evidence="7 8">JCM 17098</strain>
    </source>
</reference>
<evidence type="ECO:0000313" key="7">
    <source>
        <dbReference type="EMBL" id="MBU9721454.1"/>
    </source>
</evidence>
<keyword evidence="8" id="KW-1185">Reference proteome</keyword>
<name>A0ABS6JUS4_9BACI</name>
<dbReference type="RefSeq" id="WP_088075396.1">
    <property type="nucleotide sequence ID" value="NZ_JAHQCR010000034.1"/>
</dbReference>
<gene>
    <name evidence="7" type="primary">uvsE</name>
    <name evidence="7" type="ORF">KS407_08350</name>
</gene>
<dbReference type="Pfam" id="PF03851">
    <property type="entry name" value="UvdE"/>
    <property type="match status" value="1"/>
</dbReference>
<comment type="caution">
    <text evidence="7">The sequence shown here is derived from an EMBL/GenBank/DDBJ whole genome shotgun (WGS) entry which is preliminary data.</text>
</comment>
<evidence type="ECO:0000256" key="6">
    <source>
        <dbReference type="ARBA" id="ARBA00023204"/>
    </source>
</evidence>
<protein>
    <submittedName>
        <fullName evidence="7">UV DNA damage repair endonuclease UvsE</fullName>
    </submittedName>
</protein>
<accession>A0ABS6JUS4</accession>
<sequence>MRLGYACINTTMPTKFRTCRLATYENKGSDIIKELTLNNLINVYEALKWNVKHDILFYRMSTELVPLGSHYKMDWEWWLDNDILLLTDKIKAYKEKHDIRLSMHPGQFTVLSTPREEVLERSFLDLEYHDRLLNLVGGTDMIIHGGGQYGDMDQAKKRYVKNYKLLSTSIKEKLRLENDDKTYALHDVLDIHQECGVPICFDIHHHLCHNNGQALEPMLERVFASWPAPLIPKMHISSGKTHERDRSHHDFVFKQDFNRLLKILDGKNVDVMVEAKLKEQAVLRIQQEVFAEK</sequence>
<keyword evidence="3" id="KW-0227">DNA damage</keyword>
<dbReference type="InterPro" id="IPR036237">
    <property type="entry name" value="Xyl_isomerase-like_sf"/>
</dbReference>
<dbReference type="SUPFAM" id="SSF51658">
    <property type="entry name" value="Xylose isomerase-like"/>
    <property type="match status" value="1"/>
</dbReference>
<evidence type="ECO:0000256" key="1">
    <source>
        <dbReference type="ARBA" id="ARBA00022722"/>
    </source>
</evidence>
<keyword evidence="1" id="KW-0540">Nuclease</keyword>
<organism evidence="7 8">
    <name type="scientific">Evansella alkalicola</name>
    <dbReference type="NCBI Taxonomy" id="745819"/>
    <lineage>
        <taxon>Bacteria</taxon>
        <taxon>Bacillati</taxon>
        <taxon>Bacillota</taxon>
        <taxon>Bacilli</taxon>
        <taxon>Bacillales</taxon>
        <taxon>Bacillaceae</taxon>
        <taxon>Evansella</taxon>
    </lineage>
</organism>
<dbReference type="PANTHER" id="PTHR31290">
    <property type="entry name" value="UV-DAMAGE ENDONUCLEASE"/>
    <property type="match status" value="1"/>
</dbReference>
<keyword evidence="2 7" id="KW-0255">Endonuclease</keyword>
<dbReference type="NCBIfam" id="TIGR00629">
    <property type="entry name" value="uvde"/>
    <property type="match status" value="1"/>
</dbReference>
<evidence type="ECO:0000256" key="4">
    <source>
        <dbReference type="ARBA" id="ARBA00022769"/>
    </source>
</evidence>
<evidence type="ECO:0000313" key="8">
    <source>
        <dbReference type="Proteomes" id="UP000790580"/>
    </source>
</evidence>
<evidence type="ECO:0000256" key="5">
    <source>
        <dbReference type="ARBA" id="ARBA00022801"/>
    </source>
</evidence>
<dbReference type="Proteomes" id="UP000790580">
    <property type="component" value="Unassembled WGS sequence"/>
</dbReference>
<evidence type="ECO:0000256" key="2">
    <source>
        <dbReference type="ARBA" id="ARBA00022759"/>
    </source>
</evidence>
<dbReference type="InterPro" id="IPR004601">
    <property type="entry name" value="UvdE"/>
</dbReference>
<keyword evidence="5" id="KW-0378">Hydrolase</keyword>
<keyword evidence="6" id="KW-0234">DNA repair</keyword>
<dbReference type="EMBL" id="JAHQCR010000034">
    <property type="protein sequence ID" value="MBU9721454.1"/>
    <property type="molecule type" value="Genomic_DNA"/>
</dbReference>
<dbReference type="PANTHER" id="PTHR31290:SF5">
    <property type="entry name" value="UV-DAMAGE ENDONUCLEASE"/>
    <property type="match status" value="1"/>
</dbReference>
<keyword evidence="4" id="KW-0228">DNA excision</keyword>
<proteinExistence type="predicted"/>
<dbReference type="GO" id="GO:0004519">
    <property type="term" value="F:endonuclease activity"/>
    <property type="evidence" value="ECO:0007669"/>
    <property type="project" value="UniProtKB-KW"/>
</dbReference>